<dbReference type="GO" id="GO:0005525">
    <property type="term" value="F:GTP binding"/>
    <property type="evidence" value="ECO:0007669"/>
    <property type="project" value="UniProtKB-UniRule"/>
</dbReference>
<sequence length="279" mass="32336">MKVVFVTGLSGAGKTTVLRALEDIGFYCADNIPLPLVPDFIQLIVEKKLVIENIAIVIDIREGILLEEFNKVLENLKSKKLKTEILFLDASDDVLKKRFQETRRKHPLGDLDTGIKEEREKLSKIFPLSTRVINTTYLSVHELREITTKLYGKGRVFYINIIAFGFKYGIPENCDLIFDIRFLPNPYFIDDLRTLTGRDKKVKDFVLRNRNTKKFLSLLKELLLYLLEQYKKEGKIYLTIGFGCTGGKHRSIVIADYISDFLSRNFEDVRIIYRDLGRE</sequence>
<dbReference type="SUPFAM" id="SSF52540">
    <property type="entry name" value="P-loop containing nucleoside triphosphate hydrolases"/>
    <property type="match status" value="1"/>
</dbReference>
<evidence type="ECO:0000256" key="4">
    <source>
        <dbReference type="HAMAP-Rule" id="MF_00636"/>
    </source>
</evidence>
<proteinExistence type="inferred from homology"/>
<dbReference type="HAMAP" id="MF_00636">
    <property type="entry name" value="RapZ_like"/>
    <property type="match status" value="1"/>
</dbReference>
<dbReference type="NCBIfam" id="NF003828">
    <property type="entry name" value="PRK05416.1"/>
    <property type="match status" value="1"/>
</dbReference>
<dbReference type="PANTHER" id="PTHR30448">
    <property type="entry name" value="RNASE ADAPTER PROTEIN RAPZ"/>
    <property type="match status" value="1"/>
</dbReference>
<name>A0A7C3UXM2_UNCW3</name>
<dbReference type="PANTHER" id="PTHR30448:SF0">
    <property type="entry name" value="RNASE ADAPTER PROTEIN RAPZ"/>
    <property type="match status" value="1"/>
</dbReference>
<dbReference type="Pfam" id="PF03668">
    <property type="entry name" value="RapZ-like_N"/>
    <property type="match status" value="1"/>
</dbReference>
<feature type="domain" description="RapZ C-terminal" evidence="6">
    <location>
        <begin position="158"/>
        <end position="276"/>
    </location>
</feature>
<evidence type="ECO:0000256" key="2">
    <source>
        <dbReference type="ARBA" id="ARBA00022840"/>
    </source>
</evidence>
<dbReference type="GO" id="GO:0005524">
    <property type="term" value="F:ATP binding"/>
    <property type="evidence" value="ECO:0007669"/>
    <property type="project" value="UniProtKB-UniRule"/>
</dbReference>
<keyword evidence="1 4" id="KW-0547">Nucleotide-binding</keyword>
<dbReference type="InterPro" id="IPR053930">
    <property type="entry name" value="RapZ-like_N"/>
</dbReference>
<keyword evidence="3 4" id="KW-0342">GTP-binding</keyword>
<dbReference type="InterPro" id="IPR053931">
    <property type="entry name" value="RapZ_C"/>
</dbReference>
<feature type="binding site" evidence="4">
    <location>
        <begin position="8"/>
        <end position="15"/>
    </location>
    <ligand>
        <name>ATP</name>
        <dbReference type="ChEBI" id="CHEBI:30616"/>
    </ligand>
</feature>
<feature type="domain" description="RapZ-like N-terminal" evidence="5">
    <location>
        <begin position="1"/>
        <end position="149"/>
    </location>
</feature>
<organism evidence="7">
    <name type="scientific">candidate division WOR-3 bacterium</name>
    <dbReference type="NCBI Taxonomy" id="2052148"/>
    <lineage>
        <taxon>Bacteria</taxon>
        <taxon>Bacteria division WOR-3</taxon>
    </lineage>
</organism>
<dbReference type="PIRSF" id="PIRSF005052">
    <property type="entry name" value="P-loopkin"/>
    <property type="match status" value="1"/>
</dbReference>
<feature type="binding site" evidence="4">
    <location>
        <begin position="59"/>
        <end position="62"/>
    </location>
    <ligand>
        <name>GTP</name>
        <dbReference type="ChEBI" id="CHEBI:37565"/>
    </ligand>
</feature>
<comment type="caution">
    <text evidence="7">The sequence shown here is derived from an EMBL/GenBank/DDBJ whole genome shotgun (WGS) entry which is preliminary data.</text>
</comment>
<evidence type="ECO:0000313" key="7">
    <source>
        <dbReference type="EMBL" id="HGE98586.1"/>
    </source>
</evidence>
<dbReference type="InterPro" id="IPR005337">
    <property type="entry name" value="RapZ-like"/>
</dbReference>
<dbReference type="Gene3D" id="3.40.50.300">
    <property type="entry name" value="P-loop containing nucleotide triphosphate hydrolases"/>
    <property type="match status" value="1"/>
</dbReference>
<dbReference type="AlphaFoldDB" id="A0A7C3UXM2"/>
<protein>
    <submittedName>
        <fullName evidence="7">RNase adapter RapZ</fullName>
    </submittedName>
</protein>
<gene>
    <name evidence="7" type="primary">rapZ</name>
    <name evidence="7" type="ORF">ENX07_00725</name>
</gene>
<dbReference type="EMBL" id="DTMQ01000009">
    <property type="protein sequence ID" value="HGE98586.1"/>
    <property type="molecule type" value="Genomic_DNA"/>
</dbReference>
<evidence type="ECO:0000256" key="3">
    <source>
        <dbReference type="ARBA" id="ARBA00023134"/>
    </source>
</evidence>
<dbReference type="InterPro" id="IPR027417">
    <property type="entry name" value="P-loop_NTPase"/>
</dbReference>
<evidence type="ECO:0000259" key="5">
    <source>
        <dbReference type="Pfam" id="PF03668"/>
    </source>
</evidence>
<keyword evidence="2 4" id="KW-0067">ATP-binding</keyword>
<reference evidence="7" key="1">
    <citation type="journal article" date="2020" name="mSystems">
        <title>Genome- and Community-Level Interaction Insights into Carbon Utilization and Element Cycling Functions of Hydrothermarchaeota in Hydrothermal Sediment.</title>
        <authorList>
            <person name="Zhou Z."/>
            <person name="Liu Y."/>
            <person name="Xu W."/>
            <person name="Pan J."/>
            <person name="Luo Z.H."/>
            <person name="Li M."/>
        </authorList>
    </citation>
    <scope>NUCLEOTIDE SEQUENCE [LARGE SCALE GENOMIC DNA]</scope>
    <source>
        <strain evidence="7">SpSt-906</strain>
    </source>
</reference>
<evidence type="ECO:0000256" key="1">
    <source>
        <dbReference type="ARBA" id="ARBA00022741"/>
    </source>
</evidence>
<accession>A0A7C3UXM2</accession>
<evidence type="ECO:0000259" key="6">
    <source>
        <dbReference type="Pfam" id="PF22740"/>
    </source>
</evidence>
<dbReference type="Pfam" id="PF22740">
    <property type="entry name" value="PapZ_C"/>
    <property type="match status" value="1"/>
</dbReference>